<keyword evidence="3" id="KW-1185">Reference proteome</keyword>
<feature type="signal peptide" evidence="1">
    <location>
        <begin position="1"/>
        <end position="17"/>
    </location>
</feature>
<dbReference type="AlphaFoldDB" id="A0AAW1N2T2"/>
<feature type="chain" id="PRO_5043810978" evidence="1">
    <location>
        <begin position="18"/>
        <end position="79"/>
    </location>
</feature>
<proteinExistence type="predicted"/>
<accession>A0AAW1N2T2</accession>
<dbReference type="EMBL" id="JASPKY010000012">
    <property type="protein sequence ID" value="KAK9753593.1"/>
    <property type="molecule type" value="Genomic_DNA"/>
</dbReference>
<keyword evidence="1" id="KW-0732">Signal</keyword>
<evidence type="ECO:0000313" key="2">
    <source>
        <dbReference type="EMBL" id="KAK9753593.1"/>
    </source>
</evidence>
<reference evidence="2 3" key="1">
    <citation type="journal article" date="2024" name="BMC Genomics">
        <title>De novo assembly and annotation of Popillia japonica's genome with initial clues to its potential as an invasive pest.</title>
        <authorList>
            <person name="Cucini C."/>
            <person name="Boschi S."/>
            <person name="Funari R."/>
            <person name="Cardaioli E."/>
            <person name="Iannotti N."/>
            <person name="Marturano G."/>
            <person name="Paoli F."/>
            <person name="Bruttini M."/>
            <person name="Carapelli A."/>
            <person name="Frati F."/>
            <person name="Nardi F."/>
        </authorList>
    </citation>
    <scope>NUCLEOTIDE SEQUENCE [LARGE SCALE GENOMIC DNA]</scope>
    <source>
        <strain evidence="2">DMR45628</strain>
    </source>
</reference>
<protein>
    <submittedName>
        <fullName evidence="2">Uncharacterized protein</fullName>
    </submittedName>
</protein>
<comment type="caution">
    <text evidence="2">The sequence shown here is derived from an EMBL/GenBank/DDBJ whole genome shotgun (WGS) entry which is preliminary data.</text>
</comment>
<dbReference type="Proteomes" id="UP001458880">
    <property type="component" value="Unassembled WGS sequence"/>
</dbReference>
<sequence length="79" mass="9285">MLHFTVFLKNLSALVNGFRLLEEPLYWLKSHYNRNDLKVDCVPFQYLSRLGIDESIQETEEVNNLPATQEEIVDKKTDN</sequence>
<gene>
    <name evidence="2" type="ORF">QE152_g1916</name>
</gene>
<evidence type="ECO:0000313" key="3">
    <source>
        <dbReference type="Proteomes" id="UP001458880"/>
    </source>
</evidence>
<evidence type="ECO:0000256" key="1">
    <source>
        <dbReference type="SAM" id="SignalP"/>
    </source>
</evidence>
<organism evidence="2 3">
    <name type="scientific">Popillia japonica</name>
    <name type="common">Japanese beetle</name>
    <dbReference type="NCBI Taxonomy" id="7064"/>
    <lineage>
        <taxon>Eukaryota</taxon>
        <taxon>Metazoa</taxon>
        <taxon>Ecdysozoa</taxon>
        <taxon>Arthropoda</taxon>
        <taxon>Hexapoda</taxon>
        <taxon>Insecta</taxon>
        <taxon>Pterygota</taxon>
        <taxon>Neoptera</taxon>
        <taxon>Endopterygota</taxon>
        <taxon>Coleoptera</taxon>
        <taxon>Polyphaga</taxon>
        <taxon>Scarabaeiformia</taxon>
        <taxon>Scarabaeidae</taxon>
        <taxon>Rutelinae</taxon>
        <taxon>Popillia</taxon>
    </lineage>
</organism>
<name>A0AAW1N2T2_POPJA</name>